<dbReference type="InterPro" id="IPR013783">
    <property type="entry name" value="Ig-like_fold"/>
</dbReference>
<dbReference type="Proteomes" id="UP000050580">
    <property type="component" value="Unassembled WGS sequence"/>
</dbReference>
<dbReference type="SMART" id="SM00736">
    <property type="entry name" value="CADG"/>
    <property type="match status" value="2"/>
</dbReference>
<keyword evidence="4" id="KW-1185">Reference proteome</keyword>
<feature type="compositionally biased region" description="Polar residues" evidence="1">
    <location>
        <begin position="1142"/>
        <end position="1151"/>
    </location>
</feature>
<gene>
    <name evidence="3" type="ORF">AAV94_06430</name>
</gene>
<name>A0A0U1Q016_9BURK</name>
<dbReference type="PROSITE" id="PS50268">
    <property type="entry name" value="CADHERIN_2"/>
    <property type="match status" value="1"/>
</dbReference>
<proteinExistence type="predicted"/>
<dbReference type="InterPro" id="IPR006644">
    <property type="entry name" value="Cadg"/>
</dbReference>
<protein>
    <recommendedName>
        <fullName evidence="2">Cadherin domain-containing protein</fullName>
    </recommendedName>
</protein>
<dbReference type="InterPro" id="IPR015919">
    <property type="entry name" value="Cadherin-like_sf"/>
</dbReference>
<comment type="caution">
    <text evidence="3">The sequence shown here is derived from an EMBL/GenBank/DDBJ whole genome shotgun (WGS) entry which is preliminary data.</text>
</comment>
<evidence type="ECO:0000313" key="3">
    <source>
        <dbReference type="EMBL" id="KKW68114.1"/>
    </source>
</evidence>
<evidence type="ECO:0000313" key="4">
    <source>
        <dbReference type="Proteomes" id="UP000050580"/>
    </source>
</evidence>
<dbReference type="InterPro" id="IPR010221">
    <property type="entry name" value="VCBS_dom"/>
</dbReference>
<dbReference type="Gene3D" id="2.60.40.10">
    <property type="entry name" value="Immunoglobulins"/>
    <property type="match status" value="1"/>
</dbReference>
<dbReference type="Pfam" id="PF05345">
    <property type="entry name" value="He_PIG"/>
    <property type="match status" value="1"/>
</dbReference>
<dbReference type="NCBIfam" id="TIGR01965">
    <property type="entry name" value="VCBS_repeat"/>
    <property type="match status" value="3"/>
</dbReference>
<accession>A0A0U1Q016</accession>
<dbReference type="NCBIfam" id="NF012211">
    <property type="entry name" value="tand_rpt_95"/>
    <property type="match status" value="3"/>
</dbReference>
<sequence length="3307" mass="341409">MLGLIGAGAAVASGGGGDRNSAPLAPDYRHVIEEDTFVSGRVVGSDADGDALTYRKGSDPAHGTLVVNPDGSYTYTPDPDYNGPDSFTVIADDGNGGTATSTVTIDVTPVNDAPEAVGTLDDLNGEDAQSGISVDVSSGFRDVDGDALRYTATGLPPGLSIDPETGVISGTIDNSASVDGPYAVVVTATDPSGESATQTFEWVVTNPAPVGADDAISGLEDSVITGNVLTNDTDPDGDTMTVTQFVVGGTTYTVPAGGSATASLAEGVLEMGSDGGYTFTPAVNWNGTVPTVSYTVSDGEGGSDSANLVITVTPDAPPSIVSNDANGGTDSPSDPLIEQGDITVHEKGLKDTSGTHSATGTLTLTAGDGVESVTIGNRLISLAELENASTTPVDIFTPNGKLTITGYTPNGTDFNGVSTGGTINYTYTLTSAPQNTAANPDNLIEEVAIAIKDAGGSTVSGGPIQINIIDDVPVATNLNGGTLTEDDVETTLNGNVATATGNSFGADDQASSNYVSWGTVVAKKGSSAVDLSDYGVLSQNADGSWSFVLDNSKAATQALTATDTITVTLPYTLTDKDGDPATANVSFTIKGADDAASVVVPSNNVNVYESGLDSGGSEAATDKETATGSFNVTASDGVASVTIGTQTHTQTYALADWLNKTIETDKGVFTIKDVTPASDGKSASFTYSYTLSEKQKHPVGDGNNTLTDSVTVKVDGIGGSSNSADLTVTIVDDVPVTANDAGNVTEGATLNVTAAEGVLKNDLSGADGWASGGGVVGAVKGSGGTTNENLTSGQVVVTGDYGILTLNADGSYTYKSTANAITADAQDVFTYTVKDGDGDLKTATLTINVANVAGQGLSLTGSVDEAGLPAGTDPGNGHTITAELTGLSAGWVPTGTLSGNTTNGAWSVFEEAGTWKYRFTLTSPTKDVDGVDETNTFSFETVDDNGNKVTNTVTITIIDDEPEITVTADASNIGALTVKDAETIGSATSTAEANFAGAFTRTIDYGADGVGTEPRWTYGLVVEDTASGLKSGGVNIELSLESNGQVVGKAGTATVFTLSVDGDGKVTLVQSLPIDHPTTDPSETLQLPTGKVFLSGTASMTDGDGDQASDTKTIDLGSKIVFTDAGPSIDSPADAEVEEKNLSNGTDPDSDALTKTGSLAINFGADGAGDVRFTEGGSGTETTIGKLLAKELTSGGTALQYALSDNGHTLTAYKGTGRADADKVFTVSITNPSAANAGYRFTLHKALDNPQGADLTPDFLFRVVDRDGDWTESDFTVTVKDDSPSTTLTKEVNEDSSVSFYTSADGTNANIKINGDDGTTAPAYGTVSVDSNGQITYTPKPNYSGADSFTYKTVADDGSEVTTTVNITVHPVADAPDMDGDGASTGGNVTLTAVSVNEDEIVSLGLKAPRVTDAIDQNDASSTAGGSNLPGDAPERLGLITLKLTGDSVNGAKLTAAVDGTSPAVDLTYGADPIKIWLSDVDRPIDLDTTGAVSMTKAQFEALQLQAPANSHYNITVTATATSYEVDDDGKIAVVDGVAVPPATATATVVVDVRAVTDKPTLTLEAPADATTIGAVTLTVTDAVSGGANAKITAAINEDATLNLRQVLKEAFVDADGSEQFWYTISGLPQGTEVHINGNSYTADASGKVEMPTVRYMTVNAPDLNPAFTIKPPANYSNSAPINATITLHVKDRDSDSTAANPATESVSVDLELRVYAIPDDVNLPNPAATPEDSTVAFLAGLSLKDTDGSESITQIRIPSLPTEGGTWVLRDHDGNSISIPEGGRTFIIGDGSAETYTLDQVRAFTLQPPAHSSLDGNLKVVVTTTETAADTQSGSALSADFEHDIKITVTPVAEKIGDIPGDGDTDGDGTADLAMHGNETYAGIAGKEDEWFALGTRYDDAANTSGGKNLADGWSNEDADEFIFAALTPKFADRYQPPHGDTLDGSLFRYHNGNDWITQEYKGTAVWVPYMYLDTLQFKPAPDVSGEFEIEMQAVTVDYDDDSPDQNDPNIPAQWPNEPTVPIANNPAAGVSVEVSGMSKLTGIVIDGVPDETTMHVRGKVHGKEDESIPLSITATSSDPSETVTVVIKDIPVGATIHYGNGKTFEAESGKTTLTIEDFNGLINAENKGPVSITPPSQWSGTFDLEIEAKSVDGGVVATDPKDIAIRTVTVDVVAVADEVTFDVYPVSTDDNQTPNVVIPENYLDANPGVAFSQLVDVASIKTDDTANPDGNDGSEVLSLRVTGLGEGFALVGGTLISGDATGTDRIWSLSSSQWGTAKILTPAHFSGEVTFQVSGVSTEQGDLGGDSKTWPSQDVSFKVSPSVDATATTNNSELVEDVRSALGLQIQHHGDTDERLGTVWIRADQISVTGKYTLYLNDETLDSLPKETIDGVEYVRIEENQVADLQVQGYENLSGDLGKFNFLYQVIDDHFGQQDVSSVVGADIQRKAGEFSLRAAAVTDDIALEIGAINPENAQGVTNDNGVVTVSEFDQSFTVNLQVDSQDQDGSEHVVRVIIEGVPAGVIVEGAERIGSESWLLIRDDAIGESGAGIPVKFLVSGDAHGVEQQITMKVQVKDYGDLDNVPYELNDPDRKEKQVTWTLKTTFDEPSGYLPASIEEWSYNGESISEDAPFTLDHIIDAQVEIVTPDQPNTFTVTLTDLPEGAVVTGMTLTNVDGKPTWSRVVTVAAGTDSAAANAALENVLKGITITPPPNSNDNNAPGGLNFNATLSASAGGTSASETIPKTELVVPVTPVTDPAVVTVAAGEIDENPTAGATIPVTITVTNPADGEHATLVDDILYVKVNASGDNAGGTLTLVGSSDPLTLIETGPHAGYYAVSPVSVGSPIELEYTLPNGAHPGSVSFEAYVETVEANAPDSTPIKGTGNGTATIEVVNNGVTVDPALPVAGSELATGYEPDSRALVNAIELPAFGTALVDNDGSEAINAVMLAGVPEGFLVYVNGTLALNAGGAGGLNTWVLADGPLESTDKVAILPPTYWSGEVTGLKLLVESGESSLSDKRTDSFELGELVVNPVANGLRIAPTPSLGTEGQIIALNLNAAMDDPAQVSAGVEDASQETTTVQLTGLGKHASFYVGSTLVEASYDADTDTYTIAGLTQDQLGDLGFKQAKSALVDQDGNANGIQIGVEAWTVESGAPTAQSAHVSDTITLNISNQVATSGNDTLLWTGEAIDGGAGTDVVQLRYGESLTGDELAAKLDNIEVLDLSVDGENSITDLTPEQVKAILGDSSDTTLVIQGTDEDEVTLAGGWTAEGSTSDGYIVYAATIESTEYLLHVHSDIKNADDLLQP</sequence>
<dbReference type="STRING" id="1610491.AAV94_06430"/>
<dbReference type="InterPro" id="IPR002126">
    <property type="entry name" value="Cadherin-like_dom"/>
</dbReference>
<dbReference type="SUPFAM" id="SSF49313">
    <property type="entry name" value="Cadherin-like"/>
    <property type="match status" value="2"/>
</dbReference>
<dbReference type="EMBL" id="LBNQ01000022">
    <property type="protein sequence ID" value="KKW68114.1"/>
    <property type="molecule type" value="Genomic_DNA"/>
</dbReference>
<organism evidence="3 4">
    <name type="scientific">Lampropedia cohaerens</name>
    <dbReference type="NCBI Taxonomy" id="1610491"/>
    <lineage>
        <taxon>Bacteria</taxon>
        <taxon>Pseudomonadati</taxon>
        <taxon>Pseudomonadota</taxon>
        <taxon>Betaproteobacteria</taxon>
        <taxon>Burkholderiales</taxon>
        <taxon>Comamonadaceae</taxon>
        <taxon>Lampropedia</taxon>
    </lineage>
</organism>
<feature type="domain" description="Cadherin" evidence="2">
    <location>
        <begin position="24"/>
        <end position="116"/>
    </location>
</feature>
<dbReference type="PATRIC" id="fig|1610491.3.peg.1363"/>
<dbReference type="Gene3D" id="2.40.50.290">
    <property type="match status" value="1"/>
</dbReference>
<evidence type="ECO:0000259" key="2">
    <source>
        <dbReference type="PROSITE" id="PS50268"/>
    </source>
</evidence>
<reference evidence="3 4" key="1">
    <citation type="submission" date="2015-05" db="EMBL/GenBank/DDBJ databases">
        <title>Draft genome sequence of Lampropedia sp. CT6, isolated from the microbial mat of a hot water spring, located at Manikaran, India.</title>
        <authorList>
            <person name="Tripathi C."/>
            <person name="Rani P."/>
            <person name="Mahato N.K."/>
            <person name="Lal R."/>
        </authorList>
    </citation>
    <scope>NUCLEOTIDE SEQUENCE [LARGE SCALE GENOMIC DNA]</scope>
    <source>
        <strain evidence="3 4">CT6</strain>
    </source>
</reference>
<dbReference type="CDD" id="cd11304">
    <property type="entry name" value="Cadherin_repeat"/>
    <property type="match status" value="1"/>
</dbReference>
<dbReference type="GO" id="GO:0007156">
    <property type="term" value="P:homophilic cell adhesion via plasma membrane adhesion molecules"/>
    <property type="evidence" value="ECO:0007669"/>
    <property type="project" value="InterPro"/>
</dbReference>
<dbReference type="Pfam" id="PF17963">
    <property type="entry name" value="Big_9"/>
    <property type="match status" value="4"/>
</dbReference>
<feature type="region of interest" description="Disordered" evidence="1">
    <location>
        <begin position="1125"/>
        <end position="1151"/>
    </location>
</feature>
<dbReference type="GO" id="GO:0016020">
    <property type="term" value="C:membrane"/>
    <property type="evidence" value="ECO:0007669"/>
    <property type="project" value="InterPro"/>
</dbReference>
<dbReference type="GO" id="GO:0005509">
    <property type="term" value="F:calcium ion binding"/>
    <property type="evidence" value="ECO:0007669"/>
    <property type="project" value="InterPro"/>
</dbReference>
<evidence type="ECO:0000256" key="1">
    <source>
        <dbReference type="SAM" id="MobiDB-lite"/>
    </source>
</evidence>
<dbReference type="Gene3D" id="2.60.40.3440">
    <property type="match status" value="2"/>
</dbReference>